<dbReference type="GeneID" id="19272910"/>
<keyword evidence="4" id="KW-1185">Reference proteome</keyword>
<dbReference type="PANTHER" id="PTHR45725:SF1">
    <property type="entry name" value="DISHEVELLED ASSOCIATED ACTIVATOR OF MORPHOGENESIS, ISOFORM D"/>
    <property type="match status" value="1"/>
</dbReference>
<evidence type="ECO:0000256" key="1">
    <source>
        <dbReference type="SAM" id="MobiDB-lite"/>
    </source>
</evidence>
<feature type="compositionally biased region" description="Low complexity" evidence="1">
    <location>
        <begin position="129"/>
        <end position="140"/>
    </location>
</feature>
<dbReference type="PANTHER" id="PTHR45725">
    <property type="entry name" value="FORMIN HOMOLOGY 2 FAMILY MEMBER"/>
    <property type="match status" value="1"/>
</dbReference>
<feature type="compositionally biased region" description="Basic residues" evidence="1">
    <location>
        <begin position="8"/>
        <end position="20"/>
    </location>
</feature>
<dbReference type="HOGENOM" id="CLU_014887_0_0_1"/>
<dbReference type="InParanoid" id="W3X2J9"/>
<dbReference type="InterPro" id="IPR051425">
    <property type="entry name" value="Formin_Homology"/>
</dbReference>
<feature type="compositionally biased region" description="Basic and acidic residues" evidence="1">
    <location>
        <begin position="259"/>
        <end position="362"/>
    </location>
</feature>
<feature type="compositionally biased region" description="Low complexity" evidence="1">
    <location>
        <begin position="25"/>
        <end position="34"/>
    </location>
</feature>
<evidence type="ECO:0000259" key="2">
    <source>
        <dbReference type="Pfam" id="PF22893"/>
    </source>
</evidence>
<evidence type="ECO:0000313" key="4">
    <source>
        <dbReference type="Proteomes" id="UP000030651"/>
    </source>
</evidence>
<feature type="compositionally biased region" description="Pro residues" evidence="1">
    <location>
        <begin position="660"/>
        <end position="670"/>
    </location>
</feature>
<feature type="compositionally biased region" description="Basic and acidic residues" evidence="1">
    <location>
        <begin position="403"/>
        <end position="421"/>
    </location>
</feature>
<dbReference type="OMA" id="TWTGMEE"/>
<dbReference type="EMBL" id="KI912113">
    <property type="protein sequence ID" value="ETS80368.1"/>
    <property type="molecule type" value="Genomic_DNA"/>
</dbReference>
<proteinExistence type="predicted"/>
<feature type="region of interest" description="Disordered" evidence="1">
    <location>
        <begin position="473"/>
        <end position="504"/>
    </location>
</feature>
<evidence type="ECO:0000313" key="3">
    <source>
        <dbReference type="EMBL" id="ETS80368.1"/>
    </source>
</evidence>
<feature type="compositionally biased region" description="Basic and acidic residues" evidence="1">
    <location>
        <begin position="374"/>
        <end position="393"/>
    </location>
</feature>
<reference evidence="4" key="1">
    <citation type="journal article" date="2015" name="BMC Genomics">
        <title>Genomic and transcriptomic analysis of the endophytic fungus Pestalotiopsis fici reveals its lifestyle and high potential for synthesis of natural products.</title>
        <authorList>
            <person name="Wang X."/>
            <person name="Zhang X."/>
            <person name="Liu L."/>
            <person name="Xiang M."/>
            <person name="Wang W."/>
            <person name="Sun X."/>
            <person name="Che Y."/>
            <person name="Guo L."/>
            <person name="Liu G."/>
            <person name="Guo L."/>
            <person name="Wang C."/>
            <person name="Yin W.B."/>
            <person name="Stadler M."/>
            <person name="Zhang X."/>
            <person name="Liu X."/>
        </authorList>
    </citation>
    <scope>NUCLEOTIDE SEQUENCE [LARGE SCALE GENOMIC DNA]</scope>
    <source>
        <strain evidence="4">W106-1 / CGMCC3.15140</strain>
    </source>
</reference>
<dbReference type="RefSeq" id="XP_007834669.1">
    <property type="nucleotide sequence ID" value="XM_007836478.1"/>
</dbReference>
<feature type="region of interest" description="Disordered" evidence="1">
    <location>
        <begin position="612"/>
        <end position="729"/>
    </location>
</feature>
<dbReference type="OrthoDB" id="3045089at2759"/>
<name>W3X2J9_PESFW</name>
<feature type="compositionally biased region" description="Gly residues" evidence="1">
    <location>
        <begin position="141"/>
        <end position="161"/>
    </location>
</feature>
<dbReference type="eggNOG" id="ENOG502RZ22">
    <property type="taxonomic scope" value="Eukaryota"/>
</dbReference>
<dbReference type="CDD" id="cd22249">
    <property type="entry name" value="UDM1_RNF168_RNF169-like"/>
    <property type="match status" value="1"/>
</dbReference>
<feature type="compositionally biased region" description="Acidic residues" evidence="1">
    <location>
        <begin position="44"/>
        <end position="60"/>
    </location>
</feature>
<dbReference type="AlphaFoldDB" id="W3X2J9"/>
<feature type="compositionally biased region" description="Basic residues" evidence="1">
    <location>
        <begin position="719"/>
        <end position="729"/>
    </location>
</feature>
<sequence length="729" mass="79979">MSSSVRMRTSRSHSRTRPKTAQHAEVSGESSGVSEEGGDSRELYDEDDENWSDEEGDVEPSDSASSGRGPSYRRPTGAGGPVRRAASGHRHPATQHPPPSGYAYRQGLPQVQPPHHPSDTASLDSSEDYPYGFGNQYPPQGGYGGGRSRGGPGYQHGGYGGPYAPFPSQQVVPFGNNYGNPFAPAGGGGNQFFGNDHRWGGGEVMPYGGSGAGYFNGPHGGGHYPVPLGMQQYAGHWASPPPVTDLGARPKPEPSPAPAKDDPEKLEMMKQLEAIKAEKAKREAEEQKKEFEARIREETERAFKQKMEERDKQEELLNKERAAAAEKAKKEIEEARQAAEKATRDLMEKERQAAEERKKEEAAAIARAQQAARDQIEAERRAEEKQKKMEAEAVARAQQAARDQIEAERKADEERRKRETELAAAAEAAAKAKLEAAIKAKEEAEAAAKKKMDEEAEWRKLLETEAKLKAENEAREKIEKERKDAEDAKAAEEAKKKEEEAWKKKTLAEVQAKAEEASRKSKGKDKSPIRFKDAVGRKFSFPFHLCQTWTGMEELIKQAFLHVDVIGPHVQAGHYDLLGPDQEIILPQVWDKVIEPDWAITMVMWPMDRGRPAGLGGHPHPHPHAHGVPGHPNVRPPGMQQGGIRATPGISRMPGGPTHGGPPVPPPQPMHPAFANMHSRGGRPQRMTEPSIIAVHPDKPKKKSKSSSGLGGFLFGRPQPKKSSKKKAI</sequence>
<dbReference type="Proteomes" id="UP000030651">
    <property type="component" value="Unassembled WGS sequence"/>
</dbReference>
<dbReference type="Pfam" id="PF22893">
    <property type="entry name" value="ULD_2"/>
    <property type="match status" value="1"/>
</dbReference>
<feature type="compositionally biased region" description="Low complexity" evidence="1">
    <location>
        <begin position="363"/>
        <end position="373"/>
    </location>
</feature>
<feature type="region of interest" description="Disordered" evidence="1">
    <location>
        <begin position="238"/>
        <end position="424"/>
    </location>
</feature>
<organism evidence="3 4">
    <name type="scientific">Pestalotiopsis fici (strain W106-1 / CGMCC3.15140)</name>
    <dbReference type="NCBI Taxonomy" id="1229662"/>
    <lineage>
        <taxon>Eukaryota</taxon>
        <taxon>Fungi</taxon>
        <taxon>Dikarya</taxon>
        <taxon>Ascomycota</taxon>
        <taxon>Pezizomycotina</taxon>
        <taxon>Sordariomycetes</taxon>
        <taxon>Xylariomycetidae</taxon>
        <taxon>Amphisphaeriales</taxon>
        <taxon>Sporocadaceae</taxon>
        <taxon>Pestalotiopsis</taxon>
    </lineage>
</organism>
<gene>
    <name evidence="3" type="ORF">PFICI_07897</name>
</gene>
<feature type="domain" description="Ubiquitin-like" evidence="2">
    <location>
        <begin position="525"/>
        <end position="607"/>
    </location>
</feature>
<dbReference type="KEGG" id="pfy:PFICI_07897"/>
<protein>
    <recommendedName>
        <fullName evidence="2">Ubiquitin-like domain-containing protein</fullName>
    </recommendedName>
</protein>
<accession>W3X2J9</accession>
<feature type="region of interest" description="Disordered" evidence="1">
    <location>
        <begin position="1"/>
        <end position="165"/>
    </location>
</feature>
<dbReference type="InterPro" id="IPR054464">
    <property type="entry name" value="ULD_fung"/>
</dbReference>